<dbReference type="Proteomes" id="UP000233837">
    <property type="component" value="Unassembled WGS sequence"/>
</dbReference>
<dbReference type="SUPFAM" id="SSF57850">
    <property type="entry name" value="RING/U-box"/>
    <property type="match status" value="1"/>
</dbReference>
<reference evidence="2 3" key="1">
    <citation type="journal article" date="2016" name="Sci. Rep.">
        <title>The Dendrobium catenatum Lindl. genome sequence provides insights into polysaccharide synthase, floral development and adaptive evolution.</title>
        <authorList>
            <person name="Zhang G.Q."/>
            <person name="Xu Q."/>
            <person name="Bian C."/>
            <person name="Tsai W.C."/>
            <person name="Yeh C.M."/>
            <person name="Liu K.W."/>
            <person name="Yoshida K."/>
            <person name="Zhang L.S."/>
            <person name="Chang S.B."/>
            <person name="Chen F."/>
            <person name="Shi Y."/>
            <person name="Su Y.Y."/>
            <person name="Zhang Y.Q."/>
            <person name="Chen L.J."/>
            <person name="Yin Y."/>
            <person name="Lin M."/>
            <person name="Huang H."/>
            <person name="Deng H."/>
            <person name="Wang Z.W."/>
            <person name="Zhu S.L."/>
            <person name="Zhao X."/>
            <person name="Deng C."/>
            <person name="Niu S.C."/>
            <person name="Huang J."/>
            <person name="Wang M."/>
            <person name="Liu G.H."/>
            <person name="Yang H.J."/>
            <person name="Xiao X.J."/>
            <person name="Hsiao Y.Y."/>
            <person name="Wu W.L."/>
            <person name="Chen Y.Y."/>
            <person name="Mitsuda N."/>
            <person name="Ohme-Takagi M."/>
            <person name="Luo Y.B."/>
            <person name="Van de Peer Y."/>
            <person name="Liu Z.J."/>
        </authorList>
    </citation>
    <scope>NUCLEOTIDE SEQUENCE [LARGE SCALE GENOMIC DNA]</scope>
    <source>
        <tissue evidence="2">The whole plant</tissue>
    </source>
</reference>
<dbReference type="InterPro" id="IPR027934">
    <property type="entry name" value="CES_Znf_RING"/>
</dbReference>
<evidence type="ECO:0000259" key="1">
    <source>
        <dbReference type="Pfam" id="PF14569"/>
    </source>
</evidence>
<organism evidence="2 3">
    <name type="scientific">Dendrobium catenatum</name>
    <dbReference type="NCBI Taxonomy" id="906689"/>
    <lineage>
        <taxon>Eukaryota</taxon>
        <taxon>Viridiplantae</taxon>
        <taxon>Streptophyta</taxon>
        <taxon>Embryophyta</taxon>
        <taxon>Tracheophyta</taxon>
        <taxon>Spermatophyta</taxon>
        <taxon>Magnoliopsida</taxon>
        <taxon>Liliopsida</taxon>
        <taxon>Asparagales</taxon>
        <taxon>Orchidaceae</taxon>
        <taxon>Epidendroideae</taxon>
        <taxon>Malaxideae</taxon>
        <taxon>Dendrobiinae</taxon>
        <taxon>Dendrobium</taxon>
    </lineage>
</organism>
<accession>A0A2I0WHK9</accession>
<gene>
    <name evidence="2" type="primary">CESA8</name>
    <name evidence="2" type="ORF">MA16_Dca018417</name>
</gene>
<dbReference type="EMBL" id="KZ502640">
    <property type="protein sequence ID" value="PKU75150.1"/>
    <property type="molecule type" value="Genomic_DNA"/>
</dbReference>
<sequence>MMESGIPLCSTYGEPVGFSSSSSDEVFVACPNCNYPLCRSCLEEIREDRESCLRCGEPYFHAGELNDASGNPIWKNRVQSWKEKKIIKNADKKALKKTQVPLDQQMEAKEYITNPVDSAYGLWLNSVICEVWFAFSWVLDQFPKWSPICRETYIDTLSEMY</sequence>
<name>A0A2I0WHK9_9ASPA</name>
<evidence type="ECO:0000313" key="2">
    <source>
        <dbReference type="EMBL" id="PKU75150.1"/>
    </source>
</evidence>
<dbReference type="Pfam" id="PF14569">
    <property type="entry name" value="zf-UDP"/>
    <property type="match status" value="1"/>
</dbReference>
<dbReference type="InterPro" id="IPR013083">
    <property type="entry name" value="Znf_RING/FYVE/PHD"/>
</dbReference>
<evidence type="ECO:0000313" key="3">
    <source>
        <dbReference type="Proteomes" id="UP000233837"/>
    </source>
</evidence>
<feature type="domain" description="Cellulose synthase RING-type zinc finger" evidence="1">
    <location>
        <begin position="8"/>
        <end position="61"/>
    </location>
</feature>
<keyword evidence="3" id="KW-1185">Reference proteome</keyword>
<dbReference type="STRING" id="906689.A0A2I0WHK9"/>
<dbReference type="PANTHER" id="PTHR13301">
    <property type="entry name" value="X-BOX TRANSCRIPTION FACTOR-RELATED"/>
    <property type="match status" value="1"/>
</dbReference>
<dbReference type="Gene3D" id="3.30.40.10">
    <property type="entry name" value="Zinc/RING finger domain, C3HC4 (zinc finger)"/>
    <property type="match status" value="1"/>
</dbReference>
<dbReference type="AlphaFoldDB" id="A0A2I0WHK9"/>
<proteinExistence type="predicted"/>
<protein>
    <submittedName>
        <fullName evidence="2">Cellulose synthase A catalytic subunit 8 [UDP-forming]</fullName>
    </submittedName>
</protein>
<reference evidence="2 3" key="2">
    <citation type="journal article" date="2017" name="Nature">
        <title>The Apostasia genome and the evolution of orchids.</title>
        <authorList>
            <person name="Zhang G.Q."/>
            <person name="Liu K.W."/>
            <person name="Li Z."/>
            <person name="Lohaus R."/>
            <person name="Hsiao Y.Y."/>
            <person name="Niu S.C."/>
            <person name="Wang J.Y."/>
            <person name="Lin Y.C."/>
            <person name="Xu Q."/>
            <person name="Chen L.J."/>
            <person name="Yoshida K."/>
            <person name="Fujiwara S."/>
            <person name="Wang Z.W."/>
            <person name="Zhang Y.Q."/>
            <person name="Mitsuda N."/>
            <person name="Wang M."/>
            <person name="Liu G.H."/>
            <person name="Pecoraro L."/>
            <person name="Huang H.X."/>
            <person name="Xiao X.J."/>
            <person name="Lin M."/>
            <person name="Wu X.Y."/>
            <person name="Wu W.L."/>
            <person name="Chen Y.Y."/>
            <person name="Chang S.B."/>
            <person name="Sakamoto S."/>
            <person name="Ohme-Takagi M."/>
            <person name="Yagi M."/>
            <person name="Zeng S.J."/>
            <person name="Shen C.Y."/>
            <person name="Yeh C.M."/>
            <person name="Luo Y.B."/>
            <person name="Tsai W.C."/>
            <person name="Van de Peer Y."/>
            <person name="Liu Z.J."/>
        </authorList>
    </citation>
    <scope>NUCLEOTIDE SEQUENCE [LARGE SCALE GENOMIC DNA]</scope>
    <source>
        <tissue evidence="2">The whole plant</tissue>
    </source>
</reference>